<keyword evidence="1 3" id="KW-0853">WD repeat</keyword>
<dbReference type="PANTHER" id="PTHR19857:SF8">
    <property type="entry name" value="ANGIO-ASSOCIATED MIGRATORY CELL PROTEIN"/>
    <property type="match status" value="1"/>
</dbReference>
<dbReference type="EMBL" id="IACT01008431">
    <property type="protein sequence ID" value="LAC27543.1"/>
    <property type="molecule type" value="mRNA"/>
</dbReference>
<feature type="compositionally biased region" description="Basic and acidic residues" evidence="4">
    <location>
        <begin position="23"/>
        <end position="36"/>
    </location>
</feature>
<dbReference type="SUPFAM" id="SSF50978">
    <property type="entry name" value="WD40 repeat-like"/>
    <property type="match status" value="1"/>
</dbReference>
<feature type="region of interest" description="Disordered" evidence="4">
    <location>
        <begin position="1"/>
        <end position="45"/>
    </location>
</feature>
<evidence type="ECO:0000313" key="5">
    <source>
        <dbReference type="EMBL" id="LAC27543.1"/>
    </source>
</evidence>
<reference evidence="5" key="1">
    <citation type="submission" date="2017-11" db="EMBL/GenBank/DDBJ databases">
        <title>The sensing device of the deep-sea amphipod.</title>
        <authorList>
            <person name="Kobayashi H."/>
            <person name="Nagahama T."/>
            <person name="Arai W."/>
            <person name="Sasagawa Y."/>
            <person name="Umeda M."/>
            <person name="Hayashi T."/>
            <person name="Nikaido I."/>
            <person name="Watanabe H."/>
            <person name="Oguri K."/>
            <person name="Kitazato H."/>
            <person name="Fujioka K."/>
            <person name="Kido Y."/>
            <person name="Takami H."/>
        </authorList>
    </citation>
    <scope>NUCLEOTIDE SEQUENCE</scope>
    <source>
        <tissue evidence="5">Whole body</tissue>
    </source>
</reference>
<dbReference type="CDD" id="cd00200">
    <property type="entry name" value="WD40"/>
    <property type="match status" value="1"/>
</dbReference>
<evidence type="ECO:0000256" key="4">
    <source>
        <dbReference type="SAM" id="MobiDB-lite"/>
    </source>
</evidence>
<feature type="compositionally biased region" description="Basic and acidic residues" evidence="4">
    <location>
        <begin position="1"/>
        <end position="11"/>
    </location>
</feature>
<dbReference type="InterPro" id="IPR001680">
    <property type="entry name" value="WD40_rpt"/>
</dbReference>
<dbReference type="SMART" id="SM00320">
    <property type="entry name" value="WD40"/>
    <property type="match status" value="8"/>
</dbReference>
<dbReference type="PANTHER" id="PTHR19857">
    <property type="entry name" value="MITOCHONDRIAL DIVISION PROTEIN 1-RELATED"/>
    <property type="match status" value="1"/>
</dbReference>
<sequence length="410" mass="45008">MDAHDNEKDNGAPEVNHNINSEEFAKEDENIPKENEPIQDETEITENDLKSAEDEMIEDLSLENIEELKDDSVEGFFGHSDSVYCVRFNPINQSMVVSGGGDEVGFLWNCEDGETPLAKLEGHSDSVSSCSYSFDGKYIATGSMDSTIRIFEGSSGVFIHSLEGPSSDIEWIKWHPKGPVLLVGCADGTCWMFNAVNAECLHVFSGHRGSVTCGGFNSSGKYAITCSEDASCYIWNAKTGQAKHQLKGGNYFHSEQINCMDCHSSKALLLTGSHDKTARLTHIKSGKNLLSVKIHESPIEGVAFSNSEQSWFSVCSIDGLISIWDTNLGHCRSRFSVKDGIIRMMWHPTQPFIICSGLDGQMLLVDGRSGKVEKLWHGHVGSILDFDLSRDGNTIVTAGNDSSCLVFKLN</sequence>
<feature type="repeat" description="WD" evidence="3">
    <location>
        <begin position="376"/>
        <end position="410"/>
    </location>
</feature>
<feature type="repeat" description="WD" evidence="3">
    <location>
        <begin position="120"/>
        <end position="161"/>
    </location>
</feature>
<protein>
    <submittedName>
        <fullName evidence="5">WD repeat protein</fullName>
    </submittedName>
</protein>
<feature type="repeat" description="WD" evidence="3">
    <location>
        <begin position="204"/>
        <end position="245"/>
    </location>
</feature>
<dbReference type="InterPro" id="IPR019775">
    <property type="entry name" value="WD40_repeat_CS"/>
</dbReference>
<proteinExistence type="evidence at transcript level"/>
<dbReference type="InterPro" id="IPR036322">
    <property type="entry name" value="WD40_repeat_dom_sf"/>
</dbReference>
<evidence type="ECO:0000256" key="1">
    <source>
        <dbReference type="ARBA" id="ARBA00022574"/>
    </source>
</evidence>
<dbReference type="PROSITE" id="PS00678">
    <property type="entry name" value="WD_REPEATS_1"/>
    <property type="match status" value="1"/>
</dbReference>
<dbReference type="InterPro" id="IPR015943">
    <property type="entry name" value="WD40/YVTN_repeat-like_dom_sf"/>
</dbReference>
<evidence type="ECO:0000256" key="3">
    <source>
        <dbReference type="PROSITE-ProRule" id="PRU00221"/>
    </source>
</evidence>
<keyword evidence="2" id="KW-0677">Repeat</keyword>
<name>A0A6A7GBE2_9CRUS</name>
<dbReference type="Gene3D" id="2.130.10.10">
    <property type="entry name" value="YVTN repeat-like/Quinoprotein amine dehydrogenase"/>
    <property type="match status" value="1"/>
</dbReference>
<dbReference type="InterPro" id="IPR051179">
    <property type="entry name" value="WD_repeat_multifunction"/>
</dbReference>
<accession>A0A6A7GBE2</accession>
<dbReference type="PROSITE" id="PS50294">
    <property type="entry name" value="WD_REPEATS_REGION"/>
    <property type="match status" value="3"/>
</dbReference>
<feature type="repeat" description="WD" evidence="3">
    <location>
        <begin position="76"/>
        <end position="118"/>
    </location>
</feature>
<dbReference type="PROSITE" id="PS50082">
    <property type="entry name" value="WD_REPEATS_2"/>
    <property type="match status" value="4"/>
</dbReference>
<dbReference type="AlphaFoldDB" id="A0A6A7GBE2"/>
<evidence type="ECO:0000256" key="2">
    <source>
        <dbReference type="ARBA" id="ARBA00022737"/>
    </source>
</evidence>
<organism evidence="5">
    <name type="scientific">Hirondellea gigas</name>
    <dbReference type="NCBI Taxonomy" id="1518452"/>
    <lineage>
        <taxon>Eukaryota</taxon>
        <taxon>Metazoa</taxon>
        <taxon>Ecdysozoa</taxon>
        <taxon>Arthropoda</taxon>
        <taxon>Crustacea</taxon>
        <taxon>Multicrustacea</taxon>
        <taxon>Malacostraca</taxon>
        <taxon>Eumalacostraca</taxon>
        <taxon>Peracarida</taxon>
        <taxon>Amphipoda</taxon>
        <taxon>Amphilochidea</taxon>
        <taxon>Lysianassida</taxon>
        <taxon>Lysianassidira</taxon>
        <taxon>Lysianassoidea</taxon>
        <taxon>Lysianassidae</taxon>
        <taxon>Hirondellea</taxon>
    </lineage>
</organism>
<dbReference type="Pfam" id="PF00400">
    <property type="entry name" value="WD40"/>
    <property type="match status" value="7"/>
</dbReference>